<dbReference type="OrthoDB" id="2018366at2759"/>
<evidence type="ECO:0000313" key="3">
    <source>
        <dbReference type="Proteomes" id="UP000195402"/>
    </source>
</evidence>
<gene>
    <name evidence="2" type="ORF">BVC80_1775g15</name>
</gene>
<keyword evidence="3" id="KW-1185">Reference proteome</keyword>
<evidence type="ECO:0000313" key="2">
    <source>
        <dbReference type="EMBL" id="OVA12174.1"/>
    </source>
</evidence>
<accession>A0A200QNX9</accession>
<dbReference type="Pfam" id="PF24869">
    <property type="entry name" value="DUF7734"/>
    <property type="match status" value="1"/>
</dbReference>
<organism evidence="2 3">
    <name type="scientific">Macleaya cordata</name>
    <name type="common">Five-seeded plume-poppy</name>
    <name type="synonym">Bocconia cordata</name>
    <dbReference type="NCBI Taxonomy" id="56857"/>
    <lineage>
        <taxon>Eukaryota</taxon>
        <taxon>Viridiplantae</taxon>
        <taxon>Streptophyta</taxon>
        <taxon>Embryophyta</taxon>
        <taxon>Tracheophyta</taxon>
        <taxon>Spermatophyta</taxon>
        <taxon>Magnoliopsida</taxon>
        <taxon>Ranunculales</taxon>
        <taxon>Papaveraceae</taxon>
        <taxon>Papaveroideae</taxon>
        <taxon>Macleaya</taxon>
    </lineage>
</organism>
<evidence type="ECO:0000259" key="1">
    <source>
        <dbReference type="Pfam" id="PF24869"/>
    </source>
</evidence>
<dbReference type="OMA" id="CLSYRTS"/>
<name>A0A200QNX9_MACCD</name>
<dbReference type="Proteomes" id="UP000195402">
    <property type="component" value="Unassembled WGS sequence"/>
</dbReference>
<dbReference type="STRING" id="56857.A0A200QNX9"/>
<dbReference type="InParanoid" id="A0A200QNX9"/>
<dbReference type="GO" id="GO:0009507">
    <property type="term" value="C:chloroplast"/>
    <property type="evidence" value="ECO:0007669"/>
    <property type="project" value="TreeGrafter"/>
</dbReference>
<dbReference type="InterPro" id="IPR056636">
    <property type="entry name" value="DUF7734"/>
</dbReference>
<feature type="domain" description="DUF7734" evidence="1">
    <location>
        <begin position="93"/>
        <end position="179"/>
    </location>
</feature>
<dbReference type="PANTHER" id="PTHR36729">
    <property type="entry name" value="EXPRESSED PROTEIN"/>
    <property type="match status" value="1"/>
</dbReference>
<dbReference type="EMBL" id="MVGT01001414">
    <property type="protein sequence ID" value="OVA12174.1"/>
    <property type="molecule type" value="Genomic_DNA"/>
</dbReference>
<reference evidence="2 3" key="1">
    <citation type="journal article" date="2017" name="Mol. Plant">
        <title>The Genome of Medicinal Plant Macleaya cordata Provides New Insights into Benzylisoquinoline Alkaloids Metabolism.</title>
        <authorList>
            <person name="Liu X."/>
            <person name="Liu Y."/>
            <person name="Huang P."/>
            <person name="Ma Y."/>
            <person name="Qing Z."/>
            <person name="Tang Q."/>
            <person name="Cao H."/>
            <person name="Cheng P."/>
            <person name="Zheng Y."/>
            <person name="Yuan Z."/>
            <person name="Zhou Y."/>
            <person name="Liu J."/>
            <person name="Tang Z."/>
            <person name="Zhuo Y."/>
            <person name="Zhang Y."/>
            <person name="Yu L."/>
            <person name="Huang J."/>
            <person name="Yang P."/>
            <person name="Peng Q."/>
            <person name="Zhang J."/>
            <person name="Jiang W."/>
            <person name="Zhang Z."/>
            <person name="Lin K."/>
            <person name="Ro D.K."/>
            <person name="Chen X."/>
            <person name="Xiong X."/>
            <person name="Shang Y."/>
            <person name="Huang S."/>
            <person name="Zeng J."/>
        </authorList>
    </citation>
    <scope>NUCLEOTIDE SEQUENCE [LARGE SCALE GENOMIC DNA]</scope>
    <source>
        <strain evidence="3">cv. BLH2017</strain>
        <tissue evidence="2">Root</tissue>
    </source>
</reference>
<comment type="caution">
    <text evidence="2">The sequence shown here is derived from an EMBL/GenBank/DDBJ whole genome shotgun (WGS) entry which is preliminary data.</text>
</comment>
<dbReference type="AlphaFoldDB" id="A0A200QNX9"/>
<proteinExistence type="predicted"/>
<dbReference type="PANTHER" id="PTHR36729:SF2">
    <property type="entry name" value="EXPRESSED PROTEIN"/>
    <property type="match status" value="1"/>
</dbReference>
<protein>
    <recommendedName>
        <fullName evidence="1">DUF7734 domain-containing protein</fullName>
    </recommendedName>
</protein>
<sequence>MLKQLHGGVWANLSLPSLPCSSSSLPISSINTTTTIVFSISFDINKAYSDNKLINRRGKRCVCCCLVRRRVRYEDEEKDDDDDEQYGYNSEIGMLESYSESARNEALLVRAMVDGQEEEVLIFKGFSSCLSYRTLPDPSRSILPARAVITSIDRIKGPFDPSNIEYIEKGLTWETFWTRFQSPTKPF</sequence>